<dbReference type="EMBL" id="VOLQ01000016">
    <property type="protein sequence ID" value="TWX66959.1"/>
    <property type="molecule type" value="Genomic_DNA"/>
</dbReference>
<dbReference type="InterPro" id="IPR033954">
    <property type="entry name" value="DiS-bond_Isoase_DsbC/G"/>
</dbReference>
<keyword evidence="5" id="KW-1015">Disulfide bond</keyword>
<evidence type="ECO:0000313" key="11">
    <source>
        <dbReference type="EMBL" id="TWX66959.1"/>
    </source>
</evidence>
<accession>A0A5C6QDM9</accession>
<dbReference type="RefSeq" id="WP_146800015.1">
    <property type="nucleotide sequence ID" value="NZ_VOLP01000018.1"/>
</dbReference>
<dbReference type="Proteomes" id="UP000321917">
    <property type="component" value="Unassembled WGS sequence"/>
</dbReference>
<dbReference type="InterPro" id="IPR012336">
    <property type="entry name" value="Thioredoxin-like_fold"/>
</dbReference>
<feature type="chain" id="PRO_5022984055" description="Thiol:disulfide interchange protein" evidence="7">
    <location>
        <begin position="23"/>
        <end position="269"/>
    </location>
</feature>
<keyword evidence="4 7" id="KW-0574">Periplasm</keyword>
<evidence type="ECO:0000313" key="10">
    <source>
        <dbReference type="EMBL" id="TWX57456.1"/>
    </source>
</evidence>
<evidence type="ECO:0000256" key="4">
    <source>
        <dbReference type="ARBA" id="ARBA00022764"/>
    </source>
</evidence>
<evidence type="ECO:0000259" key="8">
    <source>
        <dbReference type="Pfam" id="PF10411"/>
    </source>
</evidence>
<dbReference type="GO" id="GO:0016853">
    <property type="term" value="F:isomerase activity"/>
    <property type="evidence" value="ECO:0007669"/>
    <property type="project" value="UniProtKB-KW"/>
</dbReference>
<dbReference type="SUPFAM" id="SSF52833">
    <property type="entry name" value="Thioredoxin-like"/>
    <property type="match status" value="1"/>
</dbReference>
<dbReference type="NCBIfam" id="NF008129">
    <property type="entry name" value="PRK10877.1"/>
    <property type="match status" value="1"/>
</dbReference>
<dbReference type="InterPro" id="IPR009094">
    <property type="entry name" value="DiS-bond_isomerase_DsbC/G_N_sf"/>
</dbReference>
<dbReference type="PROSITE" id="PS00194">
    <property type="entry name" value="THIOREDOXIN_1"/>
    <property type="match status" value="1"/>
</dbReference>
<dbReference type="OrthoDB" id="12976at2"/>
<comment type="similarity">
    <text evidence="2 7">Belongs to the thioredoxin family. DsbC subfamily.</text>
</comment>
<dbReference type="PANTHER" id="PTHR35272:SF3">
    <property type="entry name" value="THIOL:DISULFIDE INTERCHANGE PROTEIN DSBC"/>
    <property type="match status" value="1"/>
</dbReference>
<dbReference type="PANTHER" id="PTHR35272">
    <property type="entry name" value="THIOL:DISULFIDE INTERCHANGE PROTEIN DSBC-RELATED"/>
    <property type="match status" value="1"/>
</dbReference>
<comment type="subcellular location">
    <subcellularLocation>
        <location evidence="1 7">Periplasm</location>
    </subcellularLocation>
</comment>
<dbReference type="AlphaFoldDB" id="A0A5C6QDM9"/>
<organism evidence="11 13">
    <name type="scientific">Colwellia hornerae</name>
    <dbReference type="NCBI Taxonomy" id="89402"/>
    <lineage>
        <taxon>Bacteria</taxon>
        <taxon>Pseudomonadati</taxon>
        <taxon>Pseudomonadota</taxon>
        <taxon>Gammaproteobacteria</taxon>
        <taxon>Alteromonadales</taxon>
        <taxon>Colwelliaceae</taxon>
        <taxon>Colwellia</taxon>
    </lineage>
</organism>
<dbReference type="InterPro" id="IPR018950">
    <property type="entry name" value="DiS-bond_isomerase_DsbC/G_N"/>
</dbReference>
<keyword evidence="6 7" id="KW-0676">Redox-active center</keyword>
<dbReference type="EMBL" id="VOLR01000019">
    <property type="protein sequence ID" value="TWX57456.1"/>
    <property type="molecule type" value="Genomic_DNA"/>
</dbReference>
<dbReference type="Proteomes" id="UP000321525">
    <property type="component" value="Unassembled WGS sequence"/>
</dbReference>
<evidence type="ECO:0000313" key="12">
    <source>
        <dbReference type="Proteomes" id="UP000321525"/>
    </source>
</evidence>
<dbReference type="CDD" id="cd03020">
    <property type="entry name" value="DsbA_DsbC_DsbG"/>
    <property type="match status" value="1"/>
</dbReference>
<comment type="caution">
    <text evidence="11">The sequence shown here is derived from an EMBL/GenBank/DDBJ whole genome shotgun (WGS) entry which is preliminary data.</text>
</comment>
<evidence type="ECO:0000259" key="9">
    <source>
        <dbReference type="Pfam" id="PF13098"/>
    </source>
</evidence>
<evidence type="ECO:0000256" key="1">
    <source>
        <dbReference type="ARBA" id="ARBA00004418"/>
    </source>
</evidence>
<dbReference type="Gene3D" id="3.10.450.70">
    <property type="entry name" value="Disulphide bond isomerase, DsbC/G, N-terminal"/>
    <property type="match status" value="1"/>
</dbReference>
<keyword evidence="11" id="KW-0413">Isomerase</keyword>
<dbReference type="SUPFAM" id="SSF54423">
    <property type="entry name" value="DsbC/DsbG N-terminal domain-like"/>
    <property type="match status" value="1"/>
</dbReference>
<evidence type="ECO:0000256" key="5">
    <source>
        <dbReference type="ARBA" id="ARBA00023157"/>
    </source>
</evidence>
<evidence type="ECO:0000256" key="2">
    <source>
        <dbReference type="ARBA" id="ARBA00009813"/>
    </source>
</evidence>
<dbReference type="GO" id="GO:0042597">
    <property type="term" value="C:periplasmic space"/>
    <property type="evidence" value="ECO:0007669"/>
    <property type="project" value="UniProtKB-SubCell"/>
</dbReference>
<feature type="domain" description="Thioredoxin-like fold" evidence="9">
    <location>
        <begin position="133"/>
        <end position="262"/>
    </location>
</feature>
<dbReference type="Pfam" id="PF13098">
    <property type="entry name" value="Thioredoxin_2"/>
    <property type="match status" value="1"/>
</dbReference>
<name>A0A5C6QDM9_9GAMM</name>
<keyword evidence="3 7" id="KW-0732">Signal</keyword>
<dbReference type="InterPro" id="IPR017937">
    <property type="entry name" value="Thioredoxin_CS"/>
</dbReference>
<evidence type="ECO:0000256" key="7">
    <source>
        <dbReference type="RuleBase" id="RU364038"/>
    </source>
</evidence>
<feature type="domain" description="Disulphide bond isomerase DsbC/G N-terminal" evidence="8">
    <location>
        <begin position="45"/>
        <end position="107"/>
    </location>
</feature>
<keyword evidence="12" id="KW-1185">Reference proteome</keyword>
<evidence type="ECO:0000313" key="13">
    <source>
        <dbReference type="Proteomes" id="UP000321917"/>
    </source>
</evidence>
<gene>
    <name evidence="11" type="primary">dsbC</name>
    <name evidence="10" type="ORF">ESZ26_13570</name>
    <name evidence="11" type="ORF">ESZ27_09720</name>
</gene>
<sequence length="269" mass="29237">MFKKISLALAAVCIGVAGLVFAVEQPTIATNSVTATTPTLNNSTHFDAAELKAKLSLMLGLEIDAVKPSAMPGLVELITNQGLFYASADGQFFIQGKLYGLGGKVVNYSEASLAQVRLDGMDKFADAMIVYPAKNEKHVVTVFTDITCGYCRKMHEQMDDYNDKGITVRYLAYPRSGVKDRSGQYSQGFKDLRSIWCHENPAEALTKAKMGSNVAQRTCDKPIEEEFDFGRQVGVSGTPAVILENGMMLPGYQKPDALITILEQMKAAG</sequence>
<dbReference type="InterPro" id="IPR036249">
    <property type="entry name" value="Thioredoxin-like_sf"/>
</dbReference>
<evidence type="ECO:0000256" key="6">
    <source>
        <dbReference type="ARBA" id="ARBA00023284"/>
    </source>
</evidence>
<feature type="signal peptide" evidence="7">
    <location>
        <begin position="1"/>
        <end position="22"/>
    </location>
</feature>
<proteinExistence type="inferred from homology"/>
<evidence type="ECO:0000256" key="3">
    <source>
        <dbReference type="ARBA" id="ARBA00022729"/>
    </source>
</evidence>
<dbReference type="Pfam" id="PF10411">
    <property type="entry name" value="DsbC_N"/>
    <property type="match status" value="1"/>
</dbReference>
<dbReference type="Gene3D" id="3.40.30.10">
    <property type="entry name" value="Glutaredoxin"/>
    <property type="match status" value="1"/>
</dbReference>
<dbReference type="InterPro" id="IPR051470">
    <property type="entry name" value="Thiol:disulfide_interchange"/>
</dbReference>
<protein>
    <recommendedName>
        <fullName evidence="7">Thiol:disulfide interchange protein</fullName>
    </recommendedName>
</protein>
<comment type="function">
    <text evidence="7">Required for disulfide bond formation in some periplasmic proteins. Acts by transferring its disulfide bond to other proteins and is reduced in the process.</text>
</comment>
<reference evidence="11 13" key="1">
    <citation type="submission" date="2019-07" db="EMBL/GenBank/DDBJ databases">
        <title>Genomes of sea-ice associated Colwellia species.</title>
        <authorList>
            <person name="Bowman J.P."/>
        </authorList>
    </citation>
    <scope>NUCLEOTIDE SEQUENCE [LARGE SCALE GENOMIC DNA]</scope>
    <source>
        <strain evidence="10 12">ACAM 607</strain>
        <strain evidence="11 13">IC036</strain>
    </source>
</reference>